<keyword evidence="2" id="KW-0479">Metal-binding</keyword>
<evidence type="ECO:0000256" key="2">
    <source>
        <dbReference type="ARBA" id="ARBA00022723"/>
    </source>
</evidence>
<name>A0ABV6RRQ8_9GAMM</name>
<reference evidence="5 6" key="1">
    <citation type="submission" date="2024-09" db="EMBL/GenBank/DDBJ databases">
        <authorList>
            <person name="Sun Q."/>
            <person name="Mori K."/>
        </authorList>
    </citation>
    <scope>NUCLEOTIDE SEQUENCE [LARGE SCALE GENOMIC DNA]</scope>
    <source>
        <strain evidence="5 6">KCTC 23076</strain>
    </source>
</reference>
<dbReference type="Pfam" id="PF04828">
    <property type="entry name" value="GFA"/>
    <property type="match status" value="1"/>
</dbReference>
<dbReference type="EMBL" id="JBHLTG010000004">
    <property type="protein sequence ID" value="MFC0679671.1"/>
    <property type="molecule type" value="Genomic_DNA"/>
</dbReference>
<gene>
    <name evidence="5" type="ORF">ACFFGH_17675</name>
</gene>
<dbReference type="InterPro" id="IPR006913">
    <property type="entry name" value="CENP-V/GFA"/>
</dbReference>
<comment type="caution">
    <text evidence="5">The sequence shown here is derived from an EMBL/GenBank/DDBJ whole genome shotgun (WGS) entry which is preliminary data.</text>
</comment>
<organism evidence="5 6">
    <name type="scientific">Lysobacter korlensis</name>
    <dbReference type="NCBI Taxonomy" id="553636"/>
    <lineage>
        <taxon>Bacteria</taxon>
        <taxon>Pseudomonadati</taxon>
        <taxon>Pseudomonadota</taxon>
        <taxon>Gammaproteobacteria</taxon>
        <taxon>Lysobacterales</taxon>
        <taxon>Lysobacteraceae</taxon>
        <taxon>Lysobacter</taxon>
    </lineage>
</organism>
<keyword evidence="3" id="KW-0862">Zinc</keyword>
<dbReference type="PROSITE" id="PS51891">
    <property type="entry name" value="CENP_V_GFA"/>
    <property type="match status" value="1"/>
</dbReference>
<evidence type="ECO:0000256" key="1">
    <source>
        <dbReference type="ARBA" id="ARBA00005495"/>
    </source>
</evidence>
<sequence>MLDVLDCNCSICRMTGYLHLIVPASRFRLRQGDDVLVDYRFNTGVATHRFCGQCGIKSFYVPRSHPDGISVNARCLDDGASVELRITAFDDRDREAATRALTHLTQDGG</sequence>
<evidence type="ECO:0000259" key="4">
    <source>
        <dbReference type="PROSITE" id="PS51891"/>
    </source>
</evidence>
<evidence type="ECO:0000256" key="3">
    <source>
        <dbReference type="ARBA" id="ARBA00022833"/>
    </source>
</evidence>
<feature type="domain" description="CENP-V/GFA" evidence="4">
    <location>
        <begin position="1"/>
        <end position="95"/>
    </location>
</feature>
<dbReference type="InterPro" id="IPR052355">
    <property type="entry name" value="CENP-V-like"/>
</dbReference>
<evidence type="ECO:0000313" key="5">
    <source>
        <dbReference type="EMBL" id="MFC0679671.1"/>
    </source>
</evidence>
<dbReference type="RefSeq" id="WP_386670660.1">
    <property type="nucleotide sequence ID" value="NZ_JBHLTG010000004.1"/>
</dbReference>
<dbReference type="PANTHER" id="PTHR28620:SF1">
    <property type="entry name" value="CENP-V_GFA DOMAIN-CONTAINING PROTEIN"/>
    <property type="match status" value="1"/>
</dbReference>
<dbReference type="InterPro" id="IPR011057">
    <property type="entry name" value="Mss4-like_sf"/>
</dbReference>
<proteinExistence type="inferred from homology"/>
<accession>A0ABV6RRQ8</accession>
<keyword evidence="6" id="KW-1185">Reference proteome</keyword>
<dbReference type="Gene3D" id="2.170.150.70">
    <property type="match status" value="1"/>
</dbReference>
<dbReference type="Proteomes" id="UP001589896">
    <property type="component" value="Unassembled WGS sequence"/>
</dbReference>
<evidence type="ECO:0000313" key="6">
    <source>
        <dbReference type="Proteomes" id="UP001589896"/>
    </source>
</evidence>
<dbReference type="PANTHER" id="PTHR28620">
    <property type="entry name" value="CENTROMERE PROTEIN V"/>
    <property type="match status" value="1"/>
</dbReference>
<protein>
    <submittedName>
        <fullName evidence="5">GFA family protein</fullName>
    </submittedName>
</protein>
<dbReference type="SUPFAM" id="SSF51316">
    <property type="entry name" value="Mss4-like"/>
    <property type="match status" value="1"/>
</dbReference>
<comment type="similarity">
    <text evidence="1">Belongs to the Gfa family.</text>
</comment>